<evidence type="ECO:0000313" key="1">
    <source>
        <dbReference type="EMBL" id="MBF4102664.1"/>
    </source>
</evidence>
<reference evidence="1" key="1">
    <citation type="submission" date="2020-11" db="EMBL/GenBank/DDBJ databases">
        <title>Gallibacterium anatis 1637, full genome, WGS.</title>
        <authorList>
            <person name="Laishevtcev A.I."/>
            <person name="Yakimova E.A."/>
            <person name="Petkovich D."/>
            <person name="Stepanova T.V."/>
            <person name="Kalendr R.S."/>
            <person name="Rubalsky E.O."/>
            <person name="Zulkarneev E.R."/>
            <person name="Aleshkin A.V."/>
        </authorList>
    </citation>
    <scope>NUCLEOTIDE SEQUENCE</scope>
    <source>
        <strain evidence="1">1637</strain>
    </source>
</reference>
<name>A0A930Y3W6_9PAST</name>
<gene>
    <name evidence="1" type="ORF">INT80_08205</name>
</gene>
<dbReference type="AlphaFoldDB" id="A0A930Y3W6"/>
<comment type="caution">
    <text evidence="1">The sequence shown here is derived from an EMBL/GenBank/DDBJ whole genome shotgun (WGS) entry which is preliminary data.</text>
</comment>
<dbReference type="EMBL" id="JADION010000021">
    <property type="protein sequence ID" value="MBF4102664.1"/>
    <property type="molecule type" value="Genomic_DNA"/>
</dbReference>
<sequence>MAEGNIAYQAKNIDASTTSVLAAGVRFTPTATTEEKRLIHIMIKDKLSTLLPNNIPLHMDKILPLIISILKRQRLIYPKAKPVQIV</sequence>
<protein>
    <submittedName>
        <fullName evidence="1">Uncharacterized protein</fullName>
    </submittedName>
</protein>
<organism evidence="1">
    <name type="scientific">Gallibacterium anatis</name>
    <dbReference type="NCBI Taxonomy" id="750"/>
    <lineage>
        <taxon>Bacteria</taxon>
        <taxon>Pseudomonadati</taxon>
        <taxon>Pseudomonadota</taxon>
        <taxon>Gammaproteobacteria</taxon>
        <taxon>Pasteurellales</taxon>
        <taxon>Pasteurellaceae</taxon>
        <taxon>Gallibacterium</taxon>
    </lineage>
</organism>
<proteinExistence type="predicted"/>
<accession>A0A930Y3W6</accession>